<comment type="caution">
    <text evidence="1">The sequence shown here is derived from an EMBL/GenBank/DDBJ whole genome shotgun (WGS) entry which is preliminary data.</text>
</comment>
<sequence length="229" mass="25969">MGLSSRVTNSRTVQGTRDQTVLHHCEQPQANGQTEVTNRTILQHLKSWLGSAKRAWVDELPSVLWAYRTTPRTATGDSQFNLYYGTEAVTPAEIGELSWRVKYYNTESNVQGLRMNLDFVEEAREGPRCELLCIRLVDKVYNARVKPISFQVGDLVMRKAEASGPIEKLNPKWEGPYKVVEIVNAGAQVAKVGWEEHPTHVEHRKPQEVLFLSLASRSFDLLSFVMLEV</sequence>
<reference evidence="1" key="1">
    <citation type="submission" date="2020-06" db="EMBL/GenBank/DDBJ databases">
        <authorList>
            <person name="Li T."/>
            <person name="Hu X."/>
            <person name="Zhang T."/>
            <person name="Song X."/>
            <person name="Zhang H."/>
            <person name="Dai N."/>
            <person name="Sheng W."/>
            <person name="Hou X."/>
            <person name="Wei L."/>
        </authorList>
    </citation>
    <scope>NUCLEOTIDE SEQUENCE</scope>
    <source>
        <strain evidence="1">KEN1</strain>
        <tissue evidence="1">Leaf</tissue>
    </source>
</reference>
<accession>A0AAW2VFJ7</accession>
<evidence type="ECO:0000313" key="1">
    <source>
        <dbReference type="EMBL" id="KAL0428018.1"/>
    </source>
</evidence>
<proteinExistence type="predicted"/>
<dbReference type="PANTHER" id="PTHR48475">
    <property type="entry name" value="RIBONUCLEASE H"/>
    <property type="match status" value="1"/>
</dbReference>
<evidence type="ECO:0008006" key="2">
    <source>
        <dbReference type="Google" id="ProtNLM"/>
    </source>
</evidence>
<dbReference type="InterPro" id="IPR012337">
    <property type="entry name" value="RNaseH-like_sf"/>
</dbReference>
<dbReference type="PANTHER" id="PTHR48475:SF2">
    <property type="entry name" value="RIBONUCLEASE H"/>
    <property type="match status" value="1"/>
</dbReference>
<dbReference type="EMBL" id="JACGWN010000010">
    <property type="protein sequence ID" value="KAL0428018.1"/>
    <property type="molecule type" value="Genomic_DNA"/>
</dbReference>
<protein>
    <recommendedName>
        <fullName evidence="2">Integrase catalytic domain-containing protein</fullName>
    </recommendedName>
</protein>
<name>A0AAW2VFJ7_9LAMI</name>
<dbReference type="GO" id="GO:0003676">
    <property type="term" value="F:nucleic acid binding"/>
    <property type="evidence" value="ECO:0007669"/>
    <property type="project" value="InterPro"/>
</dbReference>
<dbReference type="AlphaFoldDB" id="A0AAW2VFJ7"/>
<gene>
    <name evidence="1" type="ORF">Slati_2976600</name>
</gene>
<organism evidence="1">
    <name type="scientific">Sesamum latifolium</name>
    <dbReference type="NCBI Taxonomy" id="2727402"/>
    <lineage>
        <taxon>Eukaryota</taxon>
        <taxon>Viridiplantae</taxon>
        <taxon>Streptophyta</taxon>
        <taxon>Embryophyta</taxon>
        <taxon>Tracheophyta</taxon>
        <taxon>Spermatophyta</taxon>
        <taxon>Magnoliopsida</taxon>
        <taxon>eudicotyledons</taxon>
        <taxon>Gunneridae</taxon>
        <taxon>Pentapetalae</taxon>
        <taxon>asterids</taxon>
        <taxon>lamiids</taxon>
        <taxon>Lamiales</taxon>
        <taxon>Pedaliaceae</taxon>
        <taxon>Sesamum</taxon>
    </lineage>
</organism>
<dbReference type="SUPFAM" id="SSF53098">
    <property type="entry name" value="Ribonuclease H-like"/>
    <property type="match status" value="1"/>
</dbReference>
<dbReference type="Gene3D" id="2.30.30.850">
    <property type="match status" value="1"/>
</dbReference>
<dbReference type="InterPro" id="IPR036397">
    <property type="entry name" value="RNaseH_sf"/>
</dbReference>
<reference evidence="1" key="2">
    <citation type="journal article" date="2024" name="Plant">
        <title>Genomic evolution and insights into agronomic trait innovations of Sesamum species.</title>
        <authorList>
            <person name="Miao H."/>
            <person name="Wang L."/>
            <person name="Qu L."/>
            <person name="Liu H."/>
            <person name="Sun Y."/>
            <person name="Le M."/>
            <person name="Wang Q."/>
            <person name="Wei S."/>
            <person name="Zheng Y."/>
            <person name="Lin W."/>
            <person name="Duan Y."/>
            <person name="Cao H."/>
            <person name="Xiong S."/>
            <person name="Wang X."/>
            <person name="Wei L."/>
            <person name="Li C."/>
            <person name="Ma Q."/>
            <person name="Ju M."/>
            <person name="Zhao R."/>
            <person name="Li G."/>
            <person name="Mu C."/>
            <person name="Tian Q."/>
            <person name="Mei H."/>
            <person name="Zhang T."/>
            <person name="Gao T."/>
            <person name="Zhang H."/>
        </authorList>
    </citation>
    <scope>NUCLEOTIDE SEQUENCE</scope>
    <source>
        <strain evidence="1">KEN1</strain>
    </source>
</reference>
<dbReference type="Gene3D" id="3.30.420.10">
    <property type="entry name" value="Ribonuclease H-like superfamily/Ribonuclease H"/>
    <property type="match status" value="1"/>
</dbReference>